<keyword evidence="4 6" id="KW-1133">Transmembrane helix</keyword>
<keyword evidence="2" id="KW-1003">Cell membrane</keyword>
<dbReference type="GO" id="GO:0033228">
    <property type="term" value="P:cysteine export across plasma membrane"/>
    <property type="evidence" value="ECO:0007669"/>
    <property type="project" value="TreeGrafter"/>
</dbReference>
<dbReference type="Pfam" id="PF01810">
    <property type="entry name" value="LysE"/>
    <property type="match status" value="1"/>
</dbReference>
<dbReference type="InterPro" id="IPR001123">
    <property type="entry name" value="LeuE-type"/>
</dbReference>
<feature type="transmembrane region" description="Helical" evidence="6">
    <location>
        <begin position="122"/>
        <end position="142"/>
    </location>
</feature>
<dbReference type="PANTHER" id="PTHR30086:SF20">
    <property type="entry name" value="ARGININE EXPORTER PROTEIN ARGO-RELATED"/>
    <property type="match status" value="1"/>
</dbReference>
<feature type="transmembrane region" description="Helical" evidence="6">
    <location>
        <begin position="148"/>
        <end position="169"/>
    </location>
</feature>
<evidence type="ECO:0000313" key="7">
    <source>
        <dbReference type="EMBL" id="SHN61470.1"/>
    </source>
</evidence>
<accession>A0A1M7SSV9</accession>
<organism evidence="7 8">
    <name type="scientific">Oceanicella actignis</name>
    <dbReference type="NCBI Taxonomy" id="1189325"/>
    <lineage>
        <taxon>Bacteria</taxon>
        <taxon>Pseudomonadati</taxon>
        <taxon>Pseudomonadota</taxon>
        <taxon>Alphaproteobacteria</taxon>
        <taxon>Rhodobacterales</taxon>
        <taxon>Paracoccaceae</taxon>
        <taxon>Oceanicella</taxon>
    </lineage>
</organism>
<feature type="transmembrane region" description="Helical" evidence="6">
    <location>
        <begin position="41"/>
        <end position="62"/>
    </location>
</feature>
<keyword evidence="5 6" id="KW-0472">Membrane</keyword>
<feature type="transmembrane region" description="Helical" evidence="6">
    <location>
        <begin position="181"/>
        <end position="198"/>
    </location>
</feature>
<reference evidence="7 8" key="1">
    <citation type="submission" date="2016-12" db="EMBL/GenBank/DDBJ databases">
        <authorList>
            <person name="Song W.-J."/>
            <person name="Kurnit D.M."/>
        </authorList>
    </citation>
    <scope>NUCLEOTIDE SEQUENCE [LARGE SCALE GENOMIC DNA]</scope>
    <source>
        <strain evidence="7 8">CGMCC 1.10808</strain>
    </source>
</reference>
<proteinExistence type="predicted"/>
<feature type="transmembrane region" description="Helical" evidence="6">
    <location>
        <begin position="6"/>
        <end position="29"/>
    </location>
</feature>
<name>A0A1M7SSV9_9RHOB</name>
<dbReference type="PANTHER" id="PTHR30086">
    <property type="entry name" value="ARGININE EXPORTER PROTEIN ARGO"/>
    <property type="match status" value="1"/>
</dbReference>
<evidence type="ECO:0000256" key="6">
    <source>
        <dbReference type="SAM" id="Phobius"/>
    </source>
</evidence>
<dbReference type="RefSeq" id="WP_072746753.1">
    <property type="nucleotide sequence ID" value="NZ_FOHL01000001.1"/>
</dbReference>
<dbReference type="Proteomes" id="UP000184066">
    <property type="component" value="Unassembled WGS sequence"/>
</dbReference>
<sequence>MSADAQLAPLAAFVFAGLFSPGPNVVMLAASGARFGVRATVPHILGVAGGVGAIAAAAGLGVGAALAAAPWLAAGLKAIAALWILRLAWSMAAAARRPRGADAGRPMTLAEAALFQWVNPKVWAVALAAAAAGFAGGGGPAAEAARLALVFSGLNLLVCVFWTSAGGLLRRLMASERAHRRFMTALSALMAASAALIFV</sequence>
<evidence type="ECO:0000256" key="3">
    <source>
        <dbReference type="ARBA" id="ARBA00022692"/>
    </source>
</evidence>
<gene>
    <name evidence="7" type="ORF">SAMN05216200_103173</name>
</gene>
<evidence type="ECO:0000313" key="8">
    <source>
        <dbReference type="Proteomes" id="UP000184066"/>
    </source>
</evidence>
<dbReference type="OrthoDB" id="9812084at2"/>
<evidence type="ECO:0000256" key="2">
    <source>
        <dbReference type="ARBA" id="ARBA00022475"/>
    </source>
</evidence>
<dbReference type="EMBL" id="FRDL01000003">
    <property type="protein sequence ID" value="SHN61470.1"/>
    <property type="molecule type" value="Genomic_DNA"/>
</dbReference>
<dbReference type="AlphaFoldDB" id="A0A1M7SSV9"/>
<comment type="subcellular location">
    <subcellularLocation>
        <location evidence="1">Cell membrane</location>
        <topology evidence="1">Multi-pass membrane protein</topology>
    </subcellularLocation>
</comment>
<dbReference type="GO" id="GO:0005886">
    <property type="term" value="C:plasma membrane"/>
    <property type="evidence" value="ECO:0007669"/>
    <property type="project" value="UniProtKB-SubCell"/>
</dbReference>
<evidence type="ECO:0000256" key="1">
    <source>
        <dbReference type="ARBA" id="ARBA00004651"/>
    </source>
</evidence>
<keyword evidence="3 6" id="KW-0812">Transmembrane</keyword>
<feature type="transmembrane region" description="Helical" evidence="6">
    <location>
        <begin position="68"/>
        <end position="89"/>
    </location>
</feature>
<keyword evidence="8" id="KW-1185">Reference proteome</keyword>
<protein>
    <submittedName>
        <fullName evidence="7">Threonine/homoserine/homoserine lactone efflux protein</fullName>
    </submittedName>
</protein>
<dbReference type="STRING" id="1189325.SAMN04488119_101172"/>
<evidence type="ECO:0000256" key="4">
    <source>
        <dbReference type="ARBA" id="ARBA00022989"/>
    </source>
</evidence>
<evidence type="ECO:0000256" key="5">
    <source>
        <dbReference type="ARBA" id="ARBA00023136"/>
    </source>
</evidence>
<dbReference type="GO" id="GO:0015171">
    <property type="term" value="F:amino acid transmembrane transporter activity"/>
    <property type="evidence" value="ECO:0007669"/>
    <property type="project" value="TreeGrafter"/>
</dbReference>